<dbReference type="Pfam" id="PF00168">
    <property type="entry name" value="C2"/>
    <property type="match status" value="1"/>
</dbReference>
<accession>A0A822YQJ5</accession>
<keyword evidence="3" id="KW-1185">Reference proteome</keyword>
<organism evidence="2 3">
    <name type="scientific">Nelumbo nucifera</name>
    <name type="common">Sacred lotus</name>
    <dbReference type="NCBI Taxonomy" id="4432"/>
    <lineage>
        <taxon>Eukaryota</taxon>
        <taxon>Viridiplantae</taxon>
        <taxon>Streptophyta</taxon>
        <taxon>Embryophyta</taxon>
        <taxon>Tracheophyta</taxon>
        <taxon>Spermatophyta</taxon>
        <taxon>Magnoliopsida</taxon>
        <taxon>Proteales</taxon>
        <taxon>Nelumbonaceae</taxon>
        <taxon>Nelumbo</taxon>
    </lineage>
</organism>
<dbReference type="SUPFAM" id="SSF49562">
    <property type="entry name" value="C2 domain (Calcium/lipid-binding domain, CaLB)"/>
    <property type="match status" value="1"/>
</dbReference>
<evidence type="ECO:0000259" key="1">
    <source>
        <dbReference type="PROSITE" id="PS50004"/>
    </source>
</evidence>
<proteinExistence type="predicted"/>
<dbReference type="InterPro" id="IPR035892">
    <property type="entry name" value="C2_domain_sf"/>
</dbReference>
<comment type="caution">
    <text evidence="2">The sequence shown here is derived from an EMBL/GenBank/DDBJ whole genome shotgun (WGS) entry which is preliminary data.</text>
</comment>
<dbReference type="InterPro" id="IPR000008">
    <property type="entry name" value="C2_dom"/>
</dbReference>
<dbReference type="PANTHER" id="PTHR31208">
    <property type="entry name" value="EXPRESSED PROTEIN"/>
    <property type="match status" value="1"/>
</dbReference>
<reference evidence="2 3" key="1">
    <citation type="journal article" date="2020" name="Mol. Biol. Evol.">
        <title>Distinct Expression and Methylation Patterns for Genes with Different Fates following a Single Whole-Genome Duplication in Flowering Plants.</title>
        <authorList>
            <person name="Shi T."/>
            <person name="Rahmani R.S."/>
            <person name="Gugger P.F."/>
            <person name="Wang M."/>
            <person name="Li H."/>
            <person name="Zhang Y."/>
            <person name="Li Z."/>
            <person name="Wang Q."/>
            <person name="Van de Peer Y."/>
            <person name="Marchal K."/>
            <person name="Chen J."/>
        </authorList>
    </citation>
    <scope>NUCLEOTIDE SEQUENCE [LARGE SCALE GENOMIC DNA]</scope>
    <source>
        <tissue evidence="2">Leaf</tissue>
    </source>
</reference>
<dbReference type="PROSITE" id="PS50004">
    <property type="entry name" value="C2"/>
    <property type="match status" value="1"/>
</dbReference>
<sequence>MASSATDRHHKQDVYAKLCLTSNPKTTLSTRIINGRGRNPVFNENLRLNVRTIESSLKCEIWMLSRVPLSDILIGNRKLAQEFSLSSTDLFHSPARFVQLYISYSGASSEIEFPYPKIVNENNLMVLEYFGIPCSTLDSQSFERLGRLFLLASRLMTNQFQIKLFVAGGISLPSTVRVRLFMGRRLCFREAKKKKDLPAHCHRSSKETFTTSDAFCLRWLERIAE</sequence>
<dbReference type="Gene3D" id="2.60.40.150">
    <property type="entry name" value="C2 domain"/>
    <property type="match status" value="1"/>
</dbReference>
<name>A0A822YQJ5_NELNU</name>
<dbReference type="EMBL" id="DUZY01000004">
    <property type="protein sequence ID" value="DAD36454.1"/>
    <property type="molecule type" value="Genomic_DNA"/>
</dbReference>
<dbReference type="AlphaFoldDB" id="A0A822YQJ5"/>
<protein>
    <recommendedName>
        <fullName evidence="1">C2 domain-containing protein</fullName>
    </recommendedName>
</protein>
<dbReference type="PANTHER" id="PTHR31208:SF2">
    <property type="entry name" value="DOMAIN-CONTAINING PROTEIN, PUTATIVE, EXPRESSED-RELATED"/>
    <property type="match status" value="1"/>
</dbReference>
<gene>
    <name evidence="2" type="ORF">HUJ06_007095</name>
</gene>
<evidence type="ECO:0000313" key="3">
    <source>
        <dbReference type="Proteomes" id="UP000607653"/>
    </source>
</evidence>
<feature type="domain" description="C2" evidence="1">
    <location>
        <begin position="1"/>
        <end position="95"/>
    </location>
</feature>
<dbReference type="CDD" id="cd00030">
    <property type="entry name" value="C2"/>
    <property type="match status" value="1"/>
</dbReference>
<dbReference type="Proteomes" id="UP000607653">
    <property type="component" value="Unassembled WGS sequence"/>
</dbReference>
<evidence type="ECO:0000313" key="2">
    <source>
        <dbReference type="EMBL" id="DAD36454.1"/>
    </source>
</evidence>